<comment type="caution">
    <text evidence="1">The sequence shown here is derived from an EMBL/GenBank/DDBJ whole genome shotgun (WGS) entry which is preliminary data.</text>
</comment>
<sequence length="307" mass="35272">MAGLENEIKADYIGRVNKALQFIDERLDTALSLEVVSNVAFFSPFHFHRIFKAITNETLNSYVNRRRLEKAAAVLMHKPEISISELSLMYGFTSNSSFTRAFKNFYGLSPSEFRRQNPGNFSKIGKEESKNGQEMPIFEKYICNINQLKNWLQMNAKIEIKEMGDMNLAYVTSIGHEGIANAYNVLIKWAKLQGLLDIPGTKMVTIYHDSFKITAPEKVRISACISLNDPLITTKQIGSCTIEKGKFIVGSFFIPLSDFEKSWNGLFIWMNENGYKKAERNPFEIYHSDYRVHPEKRCLVDFYIPIL</sequence>
<dbReference type="EMBL" id="JAVDTF010000001">
    <property type="protein sequence ID" value="MDR6783415.1"/>
    <property type="molecule type" value="Genomic_DNA"/>
</dbReference>
<proteinExistence type="predicted"/>
<protein>
    <submittedName>
        <fullName evidence="1">AraC family transcriptional regulator</fullName>
    </submittedName>
</protein>
<name>A0ACC6KVM1_9SPHI</name>
<reference evidence="1" key="1">
    <citation type="submission" date="2023-07" db="EMBL/GenBank/DDBJ databases">
        <title>Sorghum-associated microbial communities from plants grown in Nebraska, USA.</title>
        <authorList>
            <person name="Schachtman D."/>
        </authorList>
    </citation>
    <scope>NUCLEOTIDE SEQUENCE</scope>
    <source>
        <strain evidence="1">2697</strain>
    </source>
</reference>
<organism evidence="1 2">
    <name type="scientific">Pedobacter africanus</name>
    <dbReference type="NCBI Taxonomy" id="151894"/>
    <lineage>
        <taxon>Bacteria</taxon>
        <taxon>Pseudomonadati</taxon>
        <taxon>Bacteroidota</taxon>
        <taxon>Sphingobacteriia</taxon>
        <taxon>Sphingobacteriales</taxon>
        <taxon>Sphingobacteriaceae</taxon>
        <taxon>Pedobacter</taxon>
    </lineage>
</organism>
<gene>
    <name evidence="1" type="ORF">J2X78_001967</name>
</gene>
<evidence type="ECO:0000313" key="1">
    <source>
        <dbReference type="EMBL" id="MDR6783415.1"/>
    </source>
</evidence>
<keyword evidence="2" id="KW-1185">Reference proteome</keyword>
<dbReference type="Proteomes" id="UP001246858">
    <property type="component" value="Unassembled WGS sequence"/>
</dbReference>
<evidence type="ECO:0000313" key="2">
    <source>
        <dbReference type="Proteomes" id="UP001246858"/>
    </source>
</evidence>
<accession>A0ACC6KVM1</accession>